<feature type="signal peptide" evidence="1">
    <location>
        <begin position="1"/>
        <end position="20"/>
    </location>
</feature>
<feature type="non-terminal residue" evidence="2">
    <location>
        <position position="1"/>
    </location>
</feature>
<feature type="chain" id="PRO_5007287101" description="Secreted protein" evidence="1">
    <location>
        <begin position="21"/>
        <end position="121"/>
    </location>
</feature>
<keyword evidence="1" id="KW-0732">Signal</keyword>
<protein>
    <recommendedName>
        <fullName evidence="3">Secreted protein</fullName>
    </recommendedName>
</protein>
<sequence length="121" mass="14182">RAASIYSLLILLQMRDLCGSQHVNFSFAFPPSAVSPLVNFYVFWYRSMLARLWYAKARYCVVVVINCRKCISCVQSMRYKMCFKMALFCHTVIKVLTIVAHEITWQLWGHNYCCTTARIQH</sequence>
<dbReference type="AlphaFoldDB" id="A0A131Z9X7"/>
<evidence type="ECO:0000313" key="2">
    <source>
        <dbReference type="EMBL" id="JAP87605.1"/>
    </source>
</evidence>
<evidence type="ECO:0008006" key="3">
    <source>
        <dbReference type="Google" id="ProtNLM"/>
    </source>
</evidence>
<accession>A0A131Z9X7</accession>
<proteinExistence type="predicted"/>
<reference evidence="2" key="1">
    <citation type="journal article" date="2016" name="Ticks Tick Borne Dis.">
        <title>De novo assembly and annotation of the salivary gland transcriptome of Rhipicephalus appendiculatus male and female ticks during blood feeding.</title>
        <authorList>
            <person name="de Castro M.H."/>
            <person name="de Klerk D."/>
            <person name="Pienaar R."/>
            <person name="Latif A.A."/>
            <person name="Rees D.J."/>
            <person name="Mans B.J."/>
        </authorList>
    </citation>
    <scope>NUCLEOTIDE SEQUENCE</scope>
    <source>
        <tissue evidence="2">Salivary glands</tissue>
    </source>
</reference>
<evidence type="ECO:0000256" key="1">
    <source>
        <dbReference type="SAM" id="SignalP"/>
    </source>
</evidence>
<name>A0A131Z9X7_RHIAP</name>
<organism evidence="2">
    <name type="scientific">Rhipicephalus appendiculatus</name>
    <name type="common">Brown ear tick</name>
    <dbReference type="NCBI Taxonomy" id="34631"/>
    <lineage>
        <taxon>Eukaryota</taxon>
        <taxon>Metazoa</taxon>
        <taxon>Ecdysozoa</taxon>
        <taxon>Arthropoda</taxon>
        <taxon>Chelicerata</taxon>
        <taxon>Arachnida</taxon>
        <taxon>Acari</taxon>
        <taxon>Parasitiformes</taxon>
        <taxon>Ixodida</taxon>
        <taxon>Ixodoidea</taxon>
        <taxon>Ixodidae</taxon>
        <taxon>Rhipicephalinae</taxon>
        <taxon>Rhipicephalus</taxon>
        <taxon>Rhipicephalus</taxon>
    </lineage>
</organism>
<dbReference type="EMBL" id="GEDV01000952">
    <property type="protein sequence ID" value="JAP87605.1"/>
    <property type="molecule type" value="Transcribed_RNA"/>
</dbReference>